<dbReference type="GeneID" id="87819077"/>
<evidence type="ECO:0000256" key="7">
    <source>
        <dbReference type="SAM" id="MobiDB-lite"/>
    </source>
</evidence>
<keyword evidence="6" id="KW-0479">Metal-binding</keyword>
<organism evidence="9 10">
    <name type="scientific">Dichotomopilus funicola</name>
    <dbReference type="NCBI Taxonomy" id="1934379"/>
    <lineage>
        <taxon>Eukaryota</taxon>
        <taxon>Fungi</taxon>
        <taxon>Dikarya</taxon>
        <taxon>Ascomycota</taxon>
        <taxon>Pezizomycotina</taxon>
        <taxon>Sordariomycetes</taxon>
        <taxon>Sordariomycetidae</taxon>
        <taxon>Sordariales</taxon>
        <taxon>Chaetomiaceae</taxon>
        <taxon>Dichotomopilus</taxon>
    </lineage>
</organism>
<feature type="binding site" evidence="6">
    <location>
        <position position="356"/>
    </location>
    <ligand>
        <name>Zn(2+)</name>
        <dbReference type="ChEBI" id="CHEBI:29105"/>
    </ligand>
</feature>
<keyword evidence="10" id="KW-1185">Reference proteome</keyword>
<comment type="similarity">
    <text evidence="2">Belongs to the ADIPOR family.</text>
</comment>
<gene>
    <name evidence="9" type="ORF">C8A04DRAFT_33444</name>
</gene>
<evidence type="ECO:0000256" key="4">
    <source>
        <dbReference type="ARBA" id="ARBA00022989"/>
    </source>
</evidence>
<feature type="transmembrane region" description="Helical" evidence="8">
    <location>
        <begin position="358"/>
        <end position="378"/>
    </location>
</feature>
<evidence type="ECO:0000313" key="10">
    <source>
        <dbReference type="Proteomes" id="UP001302676"/>
    </source>
</evidence>
<keyword evidence="6" id="KW-0862">Zinc</keyword>
<proteinExistence type="inferred from homology"/>
<dbReference type="PANTHER" id="PTHR20855:SF52">
    <property type="entry name" value="ADIPONECTIN RECEPTOR PROTEIN"/>
    <property type="match status" value="1"/>
</dbReference>
<feature type="compositionally biased region" description="Low complexity" evidence="7">
    <location>
        <begin position="14"/>
        <end position="36"/>
    </location>
</feature>
<dbReference type="Pfam" id="PF03006">
    <property type="entry name" value="HlyIII"/>
    <property type="match status" value="1"/>
</dbReference>
<dbReference type="EMBL" id="MU853701">
    <property type="protein sequence ID" value="KAK4139096.1"/>
    <property type="molecule type" value="Genomic_DNA"/>
</dbReference>
<dbReference type="RefSeq" id="XP_062632467.1">
    <property type="nucleotide sequence ID" value="XM_062782464.1"/>
</dbReference>
<dbReference type="AlphaFoldDB" id="A0AAN6UWE8"/>
<dbReference type="Proteomes" id="UP001302676">
    <property type="component" value="Unassembled WGS sequence"/>
</dbReference>
<reference evidence="9" key="1">
    <citation type="journal article" date="2023" name="Mol. Phylogenet. Evol.">
        <title>Genome-scale phylogeny and comparative genomics of the fungal order Sordariales.</title>
        <authorList>
            <person name="Hensen N."/>
            <person name="Bonometti L."/>
            <person name="Westerberg I."/>
            <person name="Brannstrom I.O."/>
            <person name="Guillou S."/>
            <person name="Cros-Aarteil S."/>
            <person name="Calhoun S."/>
            <person name="Haridas S."/>
            <person name="Kuo A."/>
            <person name="Mondo S."/>
            <person name="Pangilinan J."/>
            <person name="Riley R."/>
            <person name="LaButti K."/>
            <person name="Andreopoulos B."/>
            <person name="Lipzen A."/>
            <person name="Chen C."/>
            <person name="Yan M."/>
            <person name="Daum C."/>
            <person name="Ng V."/>
            <person name="Clum A."/>
            <person name="Steindorff A."/>
            <person name="Ohm R.A."/>
            <person name="Martin F."/>
            <person name="Silar P."/>
            <person name="Natvig D.O."/>
            <person name="Lalanne C."/>
            <person name="Gautier V."/>
            <person name="Ament-Velasquez S.L."/>
            <person name="Kruys A."/>
            <person name="Hutchinson M.I."/>
            <person name="Powell A.J."/>
            <person name="Barry K."/>
            <person name="Miller A.N."/>
            <person name="Grigoriev I.V."/>
            <person name="Debuchy R."/>
            <person name="Gladieux P."/>
            <person name="Hiltunen Thoren M."/>
            <person name="Johannesson H."/>
        </authorList>
    </citation>
    <scope>NUCLEOTIDE SEQUENCE</scope>
    <source>
        <strain evidence="9">CBS 141.50</strain>
    </source>
</reference>
<evidence type="ECO:0000256" key="1">
    <source>
        <dbReference type="ARBA" id="ARBA00004141"/>
    </source>
</evidence>
<protein>
    <submittedName>
        <fullName evidence="9">Uncharacterized protein</fullName>
    </submittedName>
</protein>
<feature type="binding site" evidence="6">
    <location>
        <position position="210"/>
    </location>
    <ligand>
        <name>Zn(2+)</name>
        <dbReference type="ChEBI" id="CHEBI:29105"/>
    </ligand>
</feature>
<dbReference type="PANTHER" id="PTHR20855">
    <property type="entry name" value="ADIPOR/PROGESTIN RECEPTOR-RELATED"/>
    <property type="match status" value="1"/>
</dbReference>
<name>A0AAN6UWE8_9PEZI</name>
<feature type="transmembrane region" description="Helical" evidence="8">
    <location>
        <begin position="254"/>
        <end position="274"/>
    </location>
</feature>
<evidence type="ECO:0000256" key="3">
    <source>
        <dbReference type="ARBA" id="ARBA00022692"/>
    </source>
</evidence>
<keyword evidence="4 8" id="KW-1133">Transmembrane helix</keyword>
<keyword evidence="5 8" id="KW-0472">Membrane</keyword>
<feature type="transmembrane region" description="Helical" evidence="8">
    <location>
        <begin position="189"/>
        <end position="207"/>
    </location>
</feature>
<keyword evidence="3 8" id="KW-0812">Transmembrane</keyword>
<reference evidence="9" key="2">
    <citation type="submission" date="2023-05" db="EMBL/GenBank/DDBJ databases">
        <authorList>
            <consortium name="Lawrence Berkeley National Laboratory"/>
            <person name="Steindorff A."/>
            <person name="Hensen N."/>
            <person name="Bonometti L."/>
            <person name="Westerberg I."/>
            <person name="Brannstrom I.O."/>
            <person name="Guillou S."/>
            <person name="Cros-Aarteil S."/>
            <person name="Calhoun S."/>
            <person name="Haridas S."/>
            <person name="Kuo A."/>
            <person name="Mondo S."/>
            <person name="Pangilinan J."/>
            <person name="Riley R."/>
            <person name="Labutti K."/>
            <person name="Andreopoulos B."/>
            <person name="Lipzen A."/>
            <person name="Chen C."/>
            <person name="Yanf M."/>
            <person name="Daum C."/>
            <person name="Ng V."/>
            <person name="Clum A."/>
            <person name="Ohm R."/>
            <person name="Martin F."/>
            <person name="Silar P."/>
            <person name="Natvig D."/>
            <person name="Lalanne C."/>
            <person name="Gautier V."/>
            <person name="Ament-Velasquez S.L."/>
            <person name="Kruys A."/>
            <person name="Hutchinson M.I."/>
            <person name="Powell A.J."/>
            <person name="Barry K."/>
            <person name="Miller A.N."/>
            <person name="Grigoriev I.V."/>
            <person name="Debuchy R."/>
            <person name="Gladieux P."/>
            <person name="Thoren M.H."/>
            <person name="Johannesson H."/>
        </authorList>
    </citation>
    <scope>NUCLEOTIDE SEQUENCE</scope>
    <source>
        <strain evidence="9">CBS 141.50</strain>
    </source>
</reference>
<feature type="binding site" evidence="6">
    <location>
        <position position="360"/>
    </location>
    <ligand>
        <name>Zn(2+)</name>
        <dbReference type="ChEBI" id="CHEBI:29105"/>
    </ligand>
</feature>
<evidence type="ECO:0000256" key="5">
    <source>
        <dbReference type="ARBA" id="ARBA00023136"/>
    </source>
</evidence>
<dbReference type="InterPro" id="IPR004254">
    <property type="entry name" value="AdipoR/HlyIII-related"/>
</dbReference>
<dbReference type="GO" id="GO:0006882">
    <property type="term" value="P:intracellular zinc ion homeostasis"/>
    <property type="evidence" value="ECO:0007669"/>
    <property type="project" value="TreeGrafter"/>
</dbReference>
<evidence type="ECO:0000256" key="6">
    <source>
        <dbReference type="PIRSR" id="PIRSR604254-1"/>
    </source>
</evidence>
<evidence type="ECO:0000313" key="9">
    <source>
        <dbReference type="EMBL" id="KAK4139096.1"/>
    </source>
</evidence>
<comment type="caution">
    <text evidence="9">The sequence shown here is derived from an EMBL/GenBank/DDBJ whole genome shotgun (WGS) entry which is preliminary data.</text>
</comment>
<comment type="subcellular location">
    <subcellularLocation>
        <location evidence="1">Membrane</location>
        <topology evidence="1">Multi-pass membrane protein</topology>
    </subcellularLocation>
</comment>
<feature type="transmembrane region" description="Helical" evidence="8">
    <location>
        <begin position="286"/>
        <end position="305"/>
    </location>
</feature>
<dbReference type="GO" id="GO:0038023">
    <property type="term" value="F:signaling receptor activity"/>
    <property type="evidence" value="ECO:0007669"/>
    <property type="project" value="TreeGrafter"/>
</dbReference>
<dbReference type="GO" id="GO:0046872">
    <property type="term" value="F:metal ion binding"/>
    <property type="evidence" value="ECO:0007669"/>
    <property type="project" value="UniProtKB-KW"/>
</dbReference>
<sequence length="389" mass="42155">MPSKTINAGPAPTPTRQSSRLRQRQPQTQTQTSPETNDTTAIPQTTKETLTTAATAAATTTKDTAAALLNPLLHWDDLPPWRRDNPSILQGYRPTSQSWRGSLRSLGYLHNESVNIWTHLLGAVFVSLLVGSLLLVGVVVGERGFGDGFGFRLGSGLGLGDLGVKVEEAVWGLVEVGKGYVSTASGADVVVLGCFFGGAFCCLGMSATYHMLCNHSEAVARVGNKLDYTGIVFLIVGSYVPSLWYGFYCRAALLTGYIGAIVLLGSGCLVVSWFEHFRTPAWRPYRALMFVGLGMSGVVPILHALEFYGFSELDNRMGLSWILLEGCLYTFGAFLYAARFPERKFPGAFDIWGSSHQIFHVCVLLAAACHFGAMAQAFNFHHHALGSQC</sequence>
<feature type="transmembrane region" description="Helical" evidence="8">
    <location>
        <begin position="228"/>
        <end position="248"/>
    </location>
</feature>
<accession>A0AAN6UWE8</accession>
<feature type="transmembrane region" description="Helical" evidence="8">
    <location>
        <begin position="317"/>
        <end position="337"/>
    </location>
</feature>
<evidence type="ECO:0000256" key="2">
    <source>
        <dbReference type="ARBA" id="ARBA00007018"/>
    </source>
</evidence>
<feature type="region of interest" description="Disordered" evidence="7">
    <location>
        <begin position="1"/>
        <end position="44"/>
    </location>
</feature>
<dbReference type="GO" id="GO:0016020">
    <property type="term" value="C:membrane"/>
    <property type="evidence" value="ECO:0007669"/>
    <property type="project" value="UniProtKB-SubCell"/>
</dbReference>
<evidence type="ECO:0000256" key="8">
    <source>
        <dbReference type="SAM" id="Phobius"/>
    </source>
</evidence>
<feature type="transmembrane region" description="Helical" evidence="8">
    <location>
        <begin position="120"/>
        <end position="140"/>
    </location>
</feature>